<evidence type="ECO:0000313" key="1">
    <source>
        <dbReference type="Ensembl" id="ENSCJAP00000079331.1"/>
    </source>
</evidence>
<dbReference type="AlphaFoldDB" id="A0A8I3ZYF0"/>
<name>A0A8I3ZYF0_CALJA</name>
<protein>
    <submittedName>
        <fullName evidence="1">Uncharacterized protein</fullName>
    </submittedName>
</protein>
<dbReference type="PANTHER" id="PTHR12138:SF162">
    <property type="entry name" value="CHROMOSOME UNDETERMINED SCAFFOLD_275, WHOLE GENOME SHOTGUN SEQUENCE"/>
    <property type="match status" value="1"/>
</dbReference>
<dbReference type="PANTHER" id="PTHR12138">
    <property type="entry name" value="PRIMATE-EXPANDED PROTEIN FAMILY"/>
    <property type="match status" value="1"/>
</dbReference>
<dbReference type="GeneTree" id="ENSGT01120000271815"/>
<reference evidence="1" key="2">
    <citation type="submission" date="2025-08" db="UniProtKB">
        <authorList>
            <consortium name="Ensembl"/>
        </authorList>
    </citation>
    <scope>IDENTIFICATION</scope>
</reference>
<dbReference type="PRINTS" id="PR02045">
    <property type="entry name" value="F138DOMAIN"/>
</dbReference>
<proteinExistence type="predicted"/>
<keyword evidence="2" id="KW-1185">Reference proteome</keyword>
<sequence length="113" mass="12326">DTQASLFTFFFFSPFETESCSVTQEAHCSLCLPGSRYSLASASQVDGITDAQHHAWLIILCVFLVETGFHHVGQADFKLLISSDLPASASRSARITGFSHYAWPSEITLDPPG</sequence>
<dbReference type="Ensembl" id="ENSCJAT00000130336.1">
    <property type="protein sequence ID" value="ENSCJAP00000079331.1"/>
    <property type="gene ID" value="ENSCJAG00000079951.1"/>
</dbReference>
<evidence type="ECO:0000313" key="2">
    <source>
        <dbReference type="Proteomes" id="UP000008225"/>
    </source>
</evidence>
<organism evidence="1 2">
    <name type="scientific">Callithrix jacchus</name>
    <name type="common">White-tufted-ear marmoset</name>
    <name type="synonym">Simia Jacchus</name>
    <dbReference type="NCBI Taxonomy" id="9483"/>
    <lineage>
        <taxon>Eukaryota</taxon>
        <taxon>Metazoa</taxon>
        <taxon>Chordata</taxon>
        <taxon>Craniata</taxon>
        <taxon>Vertebrata</taxon>
        <taxon>Euteleostomi</taxon>
        <taxon>Mammalia</taxon>
        <taxon>Eutheria</taxon>
        <taxon>Euarchontoglires</taxon>
        <taxon>Primates</taxon>
        <taxon>Haplorrhini</taxon>
        <taxon>Platyrrhini</taxon>
        <taxon>Cebidae</taxon>
        <taxon>Callitrichinae</taxon>
        <taxon>Callithrix</taxon>
        <taxon>Callithrix</taxon>
    </lineage>
</organism>
<accession>A0A8I3ZYF0</accession>
<reference evidence="1 2" key="1">
    <citation type="submission" date="2009-03" db="EMBL/GenBank/DDBJ databases">
        <authorList>
            <person name="Warren W."/>
            <person name="Ye L."/>
            <person name="Minx P."/>
            <person name="Worley K."/>
            <person name="Gibbs R."/>
            <person name="Wilson R.K."/>
        </authorList>
    </citation>
    <scope>NUCLEOTIDE SEQUENCE [LARGE SCALE GENOMIC DNA]</scope>
</reference>
<reference evidence="1" key="3">
    <citation type="submission" date="2025-09" db="UniProtKB">
        <authorList>
            <consortium name="Ensembl"/>
        </authorList>
    </citation>
    <scope>IDENTIFICATION</scope>
</reference>
<dbReference type="Proteomes" id="UP000008225">
    <property type="component" value="Chromosome 1"/>
</dbReference>